<dbReference type="Proteomes" id="UP000184330">
    <property type="component" value="Unassembled WGS sequence"/>
</dbReference>
<dbReference type="PANTHER" id="PTHR10039:SF5">
    <property type="entry name" value="NACHT DOMAIN-CONTAINING PROTEIN"/>
    <property type="match status" value="1"/>
</dbReference>
<evidence type="ECO:0000259" key="4">
    <source>
        <dbReference type="Pfam" id="PF25053"/>
    </source>
</evidence>
<dbReference type="EMBL" id="FJOG01000046">
    <property type="protein sequence ID" value="CZR67693.1"/>
    <property type="molecule type" value="Genomic_DNA"/>
</dbReference>
<feature type="compositionally biased region" description="Polar residues" evidence="2">
    <location>
        <begin position="171"/>
        <end position="182"/>
    </location>
</feature>
<proteinExistence type="predicted"/>
<reference evidence="5 6" key="1">
    <citation type="submission" date="2016-03" db="EMBL/GenBank/DDBJ databases">
        <authorList>
            <person name="Ploux O."/>
        </authorList>
    </citation>
    <scope>NUCLEOTIDE SEQUENCE [LARGE SCALE GENOMIC DNA]</scope>
    <source>
        <strain evidence="5 6">UAMH 11012</strain>
    </source>
</reference>
<dbReference type="Pfam" id="PF25053">
    <property type="entry name" value="DUF7791"/>
    <property type="match status" value="1"/>
</dbReference>
<dbReference type="Pfam" id="PF24883">
    <property type="entry name" value="NPHP3_N"/>
    <property type="match status" value="1"/>
</dbReference>
<feature type="region of interest" description="Disordered" evidence="2">
    <location>
        <begin position="164"/>
        <end position="191"/>
    </location>
</feature>
<sequence length="1006" mass="115510">MDPLSALSLAGTIVQIVDFGAKSSYRSNQDNRPTQDEVILLRLTGTASELAKTLLTRLNMVKAQGRWRRWKSFRRAIKSVSSQKDIDNLSQRLTLVKDELHIHILVMLRDKVDTLAIQQSRQFEQLDQSAKSLWQSLQTNKDPGYIDVLPRTINLREESINDLGASVSKGKASTTSPNNPSRLTGPRNRAQERHYKEAERLLELDGEGVKDLILKSFSFPRMDSRRDAVAETHNQTFSWILEDPRKQDQPWDPYGQWLQSGRGIYWFNGKAASGKSTLMKYLISHHEVQRSLAMWSGQRTLLCAHFFFWYTGTLMQKSQAGLIRSLLHQIVTQIFSTSTEPTDIIRCALPEVWERLARMQEKHMQDIAAGKRVGSFLSGFRDSWYPWTLTELKECLGRLIQETSQTFKLCLFVDGLDEFDGDHAEIVTLFKHVASFPHTKLCVSSRPLLIFEQEFEKFPKLRLQGLTRDDIKLYAYDKLCAHRRILQLSRQDPIFLGQLVTEVLEMSSGVFLWVTLAVRSLLQGLSNSDSVLDLQKRLRELPPELDDLYSLMLASIQPKFYIEQASRLFQIVYQAESPISALALSWADDLDTELALKAPVGPVDTREKKERIDAMNTRLKTRCAGLLEIRTSGSQEPVVQYLHLTVREFLEKAEVWSTLLNSTKSTKFDANLSLLRSDILRLKNIKNSPHVQNWTDNQWKIIDLAVAHALMAENSIGDSQTALLDELDHTCHELVEFDDDSNHHERKVHWSAAMHTVQQPCQNCPESFLTFAISNGLALYAKSKLKHRIQEVSKQTIRPLLLYATGCLPTYQKNKMTFVYLPMLAILLRGSLSPNEIYQGSTPWRRALSPILSISNNDMDDVYLEQSWLEACKLFLMHGADPSAFVKRSFRNATDDRGILLNPRVSALELIEQAFAHLQPHLVDEVRTMILQKGNSLKRPRNHKRNYEYDMFYFRICSRSSQTKNFSLVPRHDDKFSYNHKRRKPTTDSGSYHGSRPPGGFRWVER</sequence>
<evidence type="ECO:0000259" key="3">
    <source>
        <dbReference type="Pfam" id="PF24883"/>
    </source>
</evidence>
<gene>
    <name evidence="5" type="ORF">PAC_17592</name>
</gene>
<evidence type="ECO:0000313" key="6">
    <source>
        <dbReference type="Proteomes" id="UP000184330"/>
    </source>
</evidence>
<dbReference type="AlphaFoldDB" id="A0A1L7XRM7"/>
<dbReference type="OrthoDB" id="443402at2759"/>
<dbReference type="InterPro" id="IPR056693">
    <property type="entry name" value="DUF7791"/>
</dbReference>
<protein>
    <submittedName>
        <fullName evidence="5">Uncharacterized protein</fullName>
    </submittedName>
</protein>
<dbReference type="SUPFAM" id="SSF52540">
    <property type="entry name" value="P-loop containing nucleoside triphosphate hydrolases"/>
    <property type="match status" value="1"/>
</dbReference>
<feature type="domain" description="DUF7791" evidence="4">
    <location>
        <begin position="558"/>
        <end position="689"/>
    </location>
</feature>
<keyword evidence="1" id="KW-0677">Repeat</keyword>
<feature type="region of interest" description="Disordered" evidence="2">
    <location>
        <begin position="977"/>
        <end position="1006"/>
    </location>
</feature>
<organism evidence="5 6">
    <name type="scientific">Phialocephala subalpina</name>
    <dbReference type="NCBI Taxonomy" id="576137"/>
    <lineage>
        <taxon>Eukaryota</taxon>
        <taxon>Fungi</taxon>
        <taxon>Dikarya</taxon>
        <taxon>Ascomycota</taxon>
        <taxon>Pezizomycotina</taxon>
        <taxon>Leotiomycetes</taxon>
        <taxon>Helotiales</taxon>
        <taxon>Mollisiaceae</taxon>
        <taxon>Phialocephala</taxon>
        <taxon>Phialocephala fortinii species complex</taxon>
    </lineage>
</organism>
<feature type="domain" description="Nephrocystin 3-like N-terminal" evidence="3">
    <location>
        <begin position="236"/>
        <end position="446"/>
    </location>
</feature>
<evidence type="ECO:0000256" key="1">
    <source>
        <dbReference type="ARBA" id="ARBA00022737"/>
    </source>
</evidence>
<name>A0A1L7XRM7_9HELO</name>
<accession>A0A1L7XRM7</accession>
<dbReference type="InterPro" id="IPR027417">
    <property type="entry name" value="P-loop_NTPase"/>
</dbReference>
<evidence type="ECO:0000256" key="2">
    <source>
        <dbReference type="SAM" id="MobiDB-lite"/>
    </source>
</evidence>
<keyword evidence="6" id="KW-1185">Reference proteome</keyword>
<dbReference type="PANTHER" id="PTHR10039">
    <property type="entry name" value="AMELOGENIN"/>
    <property type="match status" value="1"/>
</dbReference>
<evidence type="ECO:0000313" key="5">
    <source>
        <dbReference type="EMBL" id="CZR67693.1"/>
    </source>
</evidence>
<dbReference type="InterPro" id="IPR056884">
    <property type="entry name" value="NPHP3-like_N"/>
</dbReference>